<evidence type="ECO:0000256" key="1">
    <source>
        <dbReference type="ARBA" id="ARBA00006643"/>
    </source>
</evidence>
<dbReference type="Pfam" id="PF13041">
    <property type="entry name" value="PPR_2"/>
    <property type="match status" value="2"/>
</dbReference>
<proteinExistence type="inferred from homology"/>
<feature type="repeat" description="PPR" evidence="4">
    <location>
        <begin position="334"/>
        <end position="368"/>
    </location>
</feature>
<dbReference type="NCBIfam" id="TIGR00756">
    <property type="entry name" value="PPR"/>
    <property type="match status" value="7"/>
</dbReference>
<reference evidence="5" key="2">
    <citation type="submission" date="2015-06" db="UniProtKB">
        <authorList>
            <consortium name="EnsemblPlants"/>
        </authorList>
    </citation>
    <scope>IDENTIFICATION</scope>
</reference>
<accession>A0A0E0QKC8</accession>
<dbReference type="FunFam" id="1.25.40.10:FF:000842">
    <property type="entry name" value="Pentatricopeptide repeat-containing protein mitochondrial"/>
    <property type="match status" value="1"/>
</dbReference>
<dbReference type="InterPro" id="IPR011990">
    <property type="entry name" value="TPR-like_helical_dom_sf"/>
</dbReference>
<name>A0A0E0QKC8_ORYRU</name>
<feature type="repeat" description="PPR" evidence="4">
    <location>
        <begin position="369"/>
        <end position="399"/>
    </location>
</feature>
<keyword evidence="3" id="KW-0809">Transit peptide</keyword>
<keyword evidence="2" id="KW-0677">Repeat</keyword>
<evidence type="ECO:0000313" key="5">
    <source>
        <dbReference type="EnsemblPlants" id="ORUFI08G20480.1"/>
    </source>
</evidence>
<evidence type="ECO:0008006" key="7">
    <source>
        <dbReference type="Google" id="ProtNLM"/>
    </source>
</evidence>
<evidence type="ECO:0000256" key="2">
    <source>
        <dbReference type="ARBA" id="ARBA00022737"/>
    </source>
</evidence>
<dbReference type="GO" id="GO:0048731">
    <property type="term" value="P:system development"/>
    <property type="evidence" value="ECO:0007669"/>
    <property type="project" value="UniProtKB-ARBA"/>
</dbReference>
<reference evidence="6" key="1">
    <citation type="submission" date="2013-06" db="EMBL/GenBank/DDBJ databases">
        <authorList>
            <person name="Zhao Q."/>
        </authorList>
    </citation>
    <scope>NUCLEOTIDE SEQUENCE</scope>
    <source>
        <strain evidence="6">cv. W1943</strain>
    </source>
</reference>
<dbReference type="AlphaFoldDB" id="A0A0E0QKC8"/>
<evidence type="ECO:0000256" key="3">
    <source>
        <dbReference type="ARBA" id="ARBA00022946"/>
    </source>
</evidence>
<comment type="similarity">
    <text evidence="1">Belongs to the PPR family. PCMP-H subfamily.</text>
</comment>
<dbReference type="EnsemblPlants" id="ORUFI08G20480.1">
    <property type="protein sequence ID" value="ORUFI08G20480.1"/>
    <property type="gene ID" value="ORUFI08G20480"/>
</dbReference>
<feature type="repeat" description="PPR" evidence="4">
    <location>
        <begin position="46"/>
        <end position="81"/>
    </location>
</feature>
<dbReference type="PROSITE" id="PS51375">
    <property type="entry name" value="PPR"/>
    <property type="match status" value="6"/>
</dbReference>
<dbReference type="FunFam" id="1.25.40.10:FF:000333">
    <property type="entry name" value="Pentatricopeptide repeat-containing protein"/>
    <property type="match status" value="1"/>
</dbReference>
<feature type="repeat" description="PPR" evidence="4">
    <location>
        <begin position="233"/>
        <end position="267"/>
    </location>
</feature>
<dbReference type="GO" id="GO:0003723">
    <property type="term" value="F:RNA binding"/>
    <property type="evidence" value="ECO:0007669"/>
    <property type="project" value="InterPro"/>
</dbReference>
<dbReference type="Gene3D" id="1.25.40.10">
    <property type="entry name" value="Tetratricopeptide repeat domain"/>
    <property type="match status" value="4"/>
</dbReference>
<dbReference type="FunFam" id="1.25.40.10:FF:000767">
    <property type="entry name" value="Pentatricopeptide repeat-containing protein mitochondrial"/>
    <property type="match status" value="1"/>
</dbReference>
<dbReference type="OMA" id="CNALMTM"/>
<dbReference type="Pfam" id="PF12854">
    <property type="entry name" value="PPR_1"/>
    <property type="match status" value="1"/>
</dbReference>
<dbReference type="Proteomes" id="UP000008022">
    <property type="component" value="Unassembled WGS sequence"/>
</dbReference>
<evidence type="ECO:0000313" key="6">
    <source>
        <dbReference type="Proteomes" id="UP000008022"/>
    </source>
</evidence>
<dbReference type="GO" id="GO:0009451">
    <property type="term" value="P:RNA modification"/>
    <property type="evidence" value="ECO:0007669"/>
    <property type="project" value="InterPro"/>
</dbReference>
<dbReference type="eggNOG" id="KOG4197">
    <property type="taxonomic scope" value="Eukaryota"/>
</dbReference>
<dbReference type="Pfam" id="PF20431">
    <property type="entry name" value="E_motif"/>
    <property type="match status" value="1"/>
</dbReference>
<dbReference type="InterPro" id="IPR002885">
    <property type="entry name" value="PPR_rpt"/>
</dbReference>
<dbReference type="STRING" id="4529.A0A0E0QKC8"/>
<dbReference type="InterPro" id="IPR046960">
    <property type="entry name" value="PPR_At4g14850-like_plant"/>
</dbReference>
<dbReference type="PANTHER" id="PTHR47926:SF436">
    <property type="entry name" value="PENTATRICOPEPTIDE REPEAT-CONTAINING PROTEIN ELI1, CHLOROPLASTIC-LIKE ISOFORM X2"/>
    <property type="match status" value="1"/>
</dbReference>
<dbReference type="FunFam" id="1.25.40.10:FF:000125">
    <property type="entry name" value="Pentatricopeptide repeat-containing protein"/>
    <property type="match status" value="1"/>
</dbReference>
<sequence length="643" mass="71275">MHRLRHHAALASSRLLVRDNQRITALARAGDVAAARRVFDAMPRRDAVSWNALLTALWRAGRDLPAARSLFDDMPSRNVISWNSIIAGCLAHGDLAAASAYFARAPRRNVASWNAMLAGLVRLGSMEDARSLFDQMPERNVVSYTTMVDGLARCGEVASARELFDAMPTRNLVSWAAMISGYVDNNMLEEARKLFEAMPEKNVVACTAMITGYCKEGDLQNARRLFDGIRAKDVISWNAIISGYVHNGLGEEATKLYIIMLREGIKPDQATLIALLTACSSLALLRQGRSTHAVVIKAMLESSISICNALMTMYSKCGNVDESELVFMSLKSQDIVSWNTIIAAYAQHGRYQKVIALFHEMELCGLIPNDITFLSMLSACGHAGRVDESLKLFDLMFSKYAISPRAEHYACIVDILSRAGQLEKACSYIKEMPSEAEKNVWGTLLCASQTHGNVQLGELAAKMLVLSDFESSGAYVMLSNIYAAAGMWGEVNRVRSQMKEKGVKKQPGHSWTEIADKVHMFVGGDASHPEMDMILSELRKISFHMQMVTDKTQMMEELVQECVELCFSVLTIDISWPQQSAKTPVPLGMFPCIYHHHILTTCLSPSSSLIDANIIETTMILVFISSRARIAYWNLGFMFVAYA</sequence>
<evidence type="ECO:0000256" key="4">
    <source>
        <dbReference type="PROSITE-ProRule" id="PRU00708"/>
    </source>
</evidence>
<dbReference type="Gramene" id="ORUFI08G20480.1">
    <property type="protein sequence ID" value="ORUFI08G20480.1"/>
    <property type="gene ID" value="ORUFI08G20480"/>
</dbReference>
<dbReference type="InterPro" id="IPR046848">
    <property type="entry name" value="E_motif"/>
</dbReference>
<protein>
    <recommendedName>
        <fullName evidence="7">DYW domain-containing protein</fullName>
    </recommendedName>
</protein>
<feature type="repeat" description="PPR" evidence="4">
    <location>
        <begin position="109"/>
        <end position="143"/>
    </location>
</feature>
<dbReference type="PANTHER" id="PTHR47926">
    <property type="entry name" value="PENTATRICOPEPTIDE REPEAT-CONTAINING PROTEIN"/>
    <property type="match status" value="1"/>
</dbReference>
<keyword evidence="6" id="KW-1185">Reference proteome</keyword>
<dbReference type="Pfam" id="PF01535">
    <property type="entry name" value="PPR"/>
    <property type="match status" value="6"/>
</dbReference>
<feature type="repeat" description="PPR" evidence="4">
    <location>
        <begin position="171"/>
        <end position="205"/>
    </location>
</feature>
<organism evidence="5 6">
    <name type="scientific">Oryza rufipogon</name>
    <name type="common">Brownbeard rice</name>
    <name type="synonym">Asian wild rice</name>
    <dbReference type="NCBI Taxonomy" id="4529"/>
    <lineage>
        <taxon>Eukaryota</taxon>
        <taxon>Viridiplantae</taxon>
        <taxon>Streptophyta</taxon>
        <taxon>Embryophyta</taxon>
        <taxon>Tracheophyta</taxon>
        <taxon>Spermatophyta</taxon>
        <taxon>Magnoliopsida</taxon>
        <taxon>Liliopsida</taxon>
        <taxon>Poales</taxon>
        <taxon>Poaceae</taxon>
        <taxon>BOP clade</taxon>
        <taxon>Oryzoideae</taxon>
        <taxon>Oryzeae</taxon>
        <taxon>Oryzinae</taxon>
        <taxon>Oryza</taxon>
    </lineage>
</organism>